<dbReference type="InterPro" id="IPR008979">
    <property type="entry name" value="Galactose-bd-like_sf"/>
</dbReference>
<sequence length="139" mass="15859">MQPVNLQLELMKRGMQREEADEYLDSGPEITFAVWYGGRHDCASVAEVLVVLDDGVDVLPSYTGRREFPWRRSAITDWRSGALTTEPGSWRLSSHTFTGYSMGVRRAILVLRGKDERFWAGHYGSKFSAPELYFGTCRF</sequence>
<keyword evidence="3" id="KW-1185">Reference proteome</keyword>
<organism evidence="2 3">
    <name type="scientific">Coccomyxa subellipsoidea</name>
    <dbReference type="NCBI Taxonomy" id="248742"/>
    <lineage>
        <taxon>Eukaryota</taxon>
        <taxon>Viridiplantae</taxon>
        <taxon>Chlorophyta</taxon>
        <taxon>core chlorophytes</taxon>
        <taxon>Trebouxiophyceae</taxon>
        <taxon>Trebouxiophyceae incertae sedis</taxon>
        <taxon>Coccomyxaceae</taxon>
        <taxon>Coccomyxa</taxon>
    </lineage>
</organism>
<evidence type="ECO:0000313" key="3">
    <source>
        <dbReference type="Proteomes" id="UP001491310"/>
    </source>
</evidence>
<evidence type="ECO:0000313" key="2">
    <source>
        <dbReference type="EMBL" id="KAK9917242.1"/>
    </source>
</evidence>
<dbReference type="Pfam" id="PF04300">
    <property type="entry name" value="FBA"/>
    <property type="match status" value="1"/>
</dbReference>
<gene>
    <name evidence="2" type="ORF">WJX75_002224</name>
</gene>
<protein>
    <recommendedName>
        <fullName evidence="1">FBA domain-containing protein</fullName>
    </recommendedName>
</protein>
<feature type="domain" description="FBA" evidence="1">
    <location>
        <begin position="1"/>
        <end position="136"/>
    </location>
</feature>
<dbReference type="SUPFAM" id="SSF49785">
    <property type="entry name" value="Galactose-binding domain-like"/>
    <property type="match status" value="1"/>
</dbReference>
<dbReference type="Gene3D" id="2.60.120.260">
    <property type="entry name" value="Galactose-binding domain-like"/>
    <property type="match status" value="1"/>
</dbReference>
<name>A0ABR2YZB6_9CHLO</name>
<proteinExistence type="predicted"/>
<evidence type="ECO:0000259" key="1">
    <source>
        <dbReference type="PROSITE" id="PS51114"/>
    </source>
</evidence>
<accession>A0ABR2YZB6</accession>
<reference evidence="2 3" key="1">
    <citation type="journal article" date="2024" name="Nat. Commun.">
        <title>Phylogenomics reveals the evolutionary origins of lichenization in chlorophyte algae.</title>
        <authorList>
            <person name="Puginier C."/>
            <person name="Libourel C."/>
            <person name="Otte J."/>
            <person name="Skaloud P."/>
            <person name="Haon M."/>
            <person name="Grisel S."/>
            <person name="Petersen M."/>
            <person name="Berrin J.G."/>
            <person name="Delaux P.M."/>
            <person name="Dal Grande F."/>
            <person name="Keller J."/>
        </authorList>
    </citation>
    <scope>NUCLEOTIDE SEQUENCE [LARGE SCALE GENOMIC DNA]</scope>
    <source>
        <strain evidence="2 3">SAG 216-7</strain>
    </source>
</reference>
<dbReference type="Proteomes" id="UP001491310">
    <property type="component" value="Unassembled WGS sequence"/>
</dbReference>
<dbReference type="PROSITE" id="PS51114">
    <property type="entry name" value="FBA"/>
    <property type="match status" value="1"/>
</dbReference>
<dbReference type="InterPro" id="IPR007397">
    <property type="entry name" value="F-box-assoc_dom"/>
</dbReference>
<comment type="caution">
    <text evidence="2">The sequence shown here is derived from an EMBL/GenBank/DDBJ whole genome shotgun (WGS) entry which is preliminary data.</text>
</comment>
<dbReference type="EMBL" id="JALJOT010000002">
    <property type="protein sequence ID" value="KAK9917242.1"/>
    <property type="molecule type" value="Genomic_DNA"/>
</dbReference>